<proteinExistence type="predicted"/>
<gene>
    <name evidence="1" type="ORF">J2X01_000330</name>
</gene>
<name>A0ABU1U7A1_9MICC</name>
<evidence type="ECO:0000313" key="1">
    <source>
        <dbReference type="EMBL" id="MDR7081061.1"/>
    </source>
</evidence>
<dbReference type="Proteomes" id="UP001252243">
    <property type="component" value="Unassembled WGS sequence"/>
</dbReference>
<organism evidence="1 2">
    <name type="scientific">Arthrobacter ginsengisoli</name>
    <dbReference type="NCBI Taxonomy" id="1356565"/>
    <lineage>
        <taxon>Bacteria</taxon>
        <taxon>Bacillati</taxon>
        <taxon>Actinomycetota</taxon>
        <taxon>Actinomycetes</taxon>
        <taxon>Micrococcales</taxon>
        <taxon>Micrococcaceae</taxon>
        <taxon>Arthrobacter</taxon>
    </lineage>
</organism>
<protein>
    <submittedName>
        <fullName evidence="1">Uncharacterized protein</fullName>
    </submittedName>
</protein>
<sequence length="34" mass="3713">MLNELVVAAPDHITHAELNPPAPIDLPNWPNLLS</sequence>
<dbReference type="EMBL" id="JAVDVQ010000001">
    <property type="protein sequence ID" value="MDR7081061.1"/>
    <property type="molecule type" value="Genomic_DNA"/>
</dbReference>
<evidence type="ECO:0000313" key="2">
    <source>
        <dbReference type="Proteomes" id="UP001252243"/>
    </source>
</evidence>
<reference evidence="1 2" key="1">
    <citation type="submission" date="2023-07" db="EMBL/GenBank/DDBJ databases">
        <title>Sorghum-associated microbial communities from plants grown in Nebraska, USA.</title>
        <authorList>
            <person name="Schachtman D."/>
        </authorList>
    </citation>
    <scope>NUCLEOTIDE SEQUENCE [LARGE SCALE GENOMIC DNA]</scope>
    <source>
        <strain evidence="1 2">BE167</strain>
    </source>
</reference>
<accession>A0ABU1U7A1</accession>
<keyword evidence="2" id="KW-1185">Reference proteome</keyword>
<comment type="caution">
    <text evidence="1">The sequence shown here is derived from an EMBL/GenBank/DDBJ whole genome shotgun (WGS) entry which is preliminary data.</text>
</comment>